<keyword evidence="1" id="KW-0812">Transmembrane</keyword>
<organism evidence="2">
    <name type="scientific">metagenome</name>
    <dbReference type="NCBI Taxonomy" id="256318"/>
    <lineage>
        <taxon>unclassified sequences</taxon>
        <taxon>metagenomes</taxon>
    </lineage>
</organism>
<feature type="transmembrane region" description="Helical" evidence="1">
    <location>
        <begin position="173"/>
        <end position="194"/>
    </location>
</feature>
<dbReference type="AlphaFoldDB" id="A0A2P2C1A9"/>
<dbReference type="SUPFAM" id="SSF56300">
    <property type="entry name" value="Metallo-dependent phosphatases"/>
    <property type="match status" value="1"/>
</dbReference>
<keyword evidence="1" id="KW-0472">Membrane</keyword>
<accession>A0A2P2C1A9</accession>
<dbReference type="EMBL" id="CZKA01000024">
    <property type="protein sequence ID" value="CUR55808.1"/>
    <property type="molecule type" value="Genomic_DNA"/>
</dbReference>
<dbReference type="InterPro" id="IPR029052">
    <property type="entry name" value="Metallo-depent_PP-like"/>
</dbReference>
<protein>
    <recommendedName>
        <fullName evidence="3">Metallophosphoesterase</fullName>
    </recommendedName>
</protein>
<name>A0A2P2C1A9_9ZZZZ</name>
<evidence type="ECO:0000313" key="2">
    <source>
        <dbReference type="EMBL" id="CUR55808.1"/>
    </source>
</evidence>
<sequence length="562" mass="60159">MRPLNARTAVRRAGRFLVFAVVAAFISAPVAAEHAIERVRFDDRLGTLPVAVSLAHNGVSTVDTGLFGQLYWDRTGAGGFGALVRVTGPPAAGDTLSSYVSPQFLRTNAQFVNDPGEVARAYGSELASQFWHSFLAFELVAALVGGVLLYALFRGRAAFSEIPDRRSRTWWRVLTTTGALLASAVTATVFFARWDGSADIDRAYPMPGMEQLSFSSPQTLEVARQLQPFIEKNTERTRELSSAYEDRVAASARVELPQRSPSLRPRDGERIVIAEADPQGSLVGNAVRTALYPLLSQYVGEEAFALRTISGDVTSNGTVAEDGFVRAEGAASPGVPTVAVKGDHDTDVTVKQMLDHDIVNPDFDTTEINGLRVVAGNDPAFKTLFGGLVVNDTGVTESGIGERLREDVDPDEPVVVLLHQPSSAAGYIGTRSLGDIDDALGRDTVPWDDGIPDLPPGIINIGHLHDAEPPRVIWNTDGDTVTWTVVNQLGTSGGVEETPTFNRFSTPFSAPLKPVSLQFQYVDVETGLQTGYASLDISVDGDVVIGERQDLGLPGGQPGQSG</sequence>
<evidence type="ECO:0008006" key="3">
    <source>
        <dbReference type="Google" id="ProtNLM"/>
    </source>
</evidence>
<keyword evidence="1" id="KW-1133">Transmembrane helix</keyword>
<feature type="transmembrane region" description="Helical" evidence="1">
    <location>
        <begin position="130"/>
        <end position="153"/>
    </location>
</feature>
<reference evidence="2" key="1">
    <citation type="submission" date="2015-08" db="EMBL/GenBank/DDBJ databases">
        <authorList>
            <person name="Babu N.S."/>
            <person name="Beckwith C.J."/>
            <person name="Beseler K.G."/>
            <person name="Brison A."/>
            <person name="Carone J.V."/>
            <person name="Caskin T.P."/>
            <person name="Diamond M."/>
            <person name="Durham M.E."/>
            <person name="Foxe J.M."/>
            <person name="Go M."/>
            <person name="Henderson B.A."/>
            <person name="Jones I.B."/>
            <person name="McGettigan J.A."/>
            <person name="Micheletti S.J."/>
            <person name="Nasrallah M.E."/>
            <person name="Ortiz D."/>
            <person name="Piller C.R."/>
            <person name="Privatt S.R."/>
            <person name="Schneider S.L."/>
            <person name="Sharp S."/>
            <person name="Smith T.C."/>
            <person name="Stanton J.D."/>
            <person name="Ullery H.E."/>
            <person name="Wilson R.J."/>
            <person name="Serrano M.G."/>
            <person name="Buck G."/>
            <person name="Lee V."/>
            <person name="Wang Y."/>
            <person name="Carvalho R."/>
            <person name="Voegtly L."/>
            <person name="Shi R."/>
            <person name="Duckworth R."/>
            <person name="Johnson A."/>
            <person name="Loviza R."/>
            <person name="Walstead R."/>
            <person name="Shah Z."/>
            <person name="Kiflezghi M."/>
            <person name="Wade K."/>
            <person name="Ball S.L."/>
            <person name="Bradley K.W."/>
            <person name="Asai D.J."/>
            <person name="Bowman C.A."/>
            <person name="Russell D.A."/>
            <person name="Pope W.H."/>
            <person name="Jacobs-Sera D."/>
            <person name="Hendrix R.W."/>
            <person name="Hatfull G.F."/>
        </authorList>
    </citation>
    <scope>NUCLEOTIDE SEQUENCE</scope>
</reference>
<gene>
    <name evidence="2" type="ORF">NOCA2300040</name>
</gene>
<proteinExistence type="predicted"/>
<evidence type="ECO:0000256" key="1">
    <source>
        <dbReference type="SAM" id="Phobius"/>
    </source>
</evidence>